<protein>
    <recommendedName>
        <fullName evidence="3">DUF2695 domain-containing protein</fullName>
    </recommendedName>
</protein>
<evidence type="ECO:0000313" key="2">
    <source>
        <dbReference type="Proteomes" id="UP001501333"/>
    </source>
</evidence>
<proteinExistence type="predicted"/>
<keyword evidence="2" id="KW-1185">Reference proteome</keyword>
<evidence type="ECO:0008006" key="3">
    <source>
        <dbReference type="Google" id="ProtNLM"/>
    </source>
</evidence>
<organism evidence="1 2">
    <name type="scientific">Flavobacterium chungbukense</name>
    <dbReference type="NCBI Taxonomy" id="877464"/>
    <lineage>
        <taxon>Bacteria</taxon>
        <taxon>Pseudomonadati</taxon>
        <taxon>Bacteroidota</taxon>
        <taxon>Flavobacteriia</taxon>
        <taxon>Flavobacteriales</taxon>
        <taxon>Flavobacteriaceae</taxon>
        <taxon>Flavobacterium</taxon>
    </lineage>
</organism>
<evidence type="ECO:0000313" key="1">
    <source>
        <dbReference type="EMBL" id="GAA4140578.1"/>
    </source>
</evidence>
<gene>
    <name evidence="1" type="ORF">GCM10022250_41190</name>
</gene>
<dbReference type="EMBL" id="BAABAO010000014">
    <property type="protein sequence ID" value="GAA4140578.1"/>
    <property type="molecule type" value="Genomic_DNA"/>
</dbReference>
<reference evidence="2" key="1">
    <citation type="journal article" date="2019" name="Int. J. Syst. Evol. Microbiol.">
        <title>The Global Catalogue of Microorganisms (GCM) 10K type strain sequencing project: providing services to taxonomists for standard genome sequencing and annotation.</title>
        <authorList>
            <consortium name="The Broad Institute Genomics Platform"/>
            <consortium name="The Broad Institute Genome Sequencing Center for Infectious Disease"/>
            <person name="Wu L."/>
            <person name="Ma J."/>
        </authorList>
    </citation>
    <scope>NUCLEOTIDE SEQUENCE [LARGE SCALE GENOMIC DNA]</scope>
    <source>
        <strain evidence="2">JCM 17386</strain>
    </source>
</reference>
<comment type="caution">
    <text evidence="1">The sequence shown here is derived from an EMBL/GenBank/DDBJ whole genome shotgun (WGS) entry which is preliminary data.</text>
</comment>
<dbReference type="Pfam" id="PF10905">
    <property type="entry name" value="DUF2695"/>
    <property type="match status" value="1"/>
</dbReference>
<sequence>MDKAKHKEMQNQLAEKELVEFKKRLPIDENIFSQLFDFLDVELSQYGCDHTTILTKKFLDKNVVVNAIDVIDWLEDNGGGCDCEVLANVEDLFDYLNLPIKKTYPTNQIKKQKLNGLKTDFGFSIDKIPSPWTLTETILGNSKIYNFQIGKSDSCVAGLACDFPITQLDNDKFWTDLWIRETELSYNLDHLTVERMEFENYFAILVKTKDWTPVKIWCIRKSTEKWFLKMTTELSRHKGDIKELEKLISHIKTE</sequence>
<name>A0ABP7YSH1_9FLAO</name>
<dbReference type="InterPro" id="IPR024248">
    <property type="entry name" value="DUF2695"/>
</dbReference>
<accession>A0ABP7YSH1</accession>
<dbReference type="Proteomes" id="UP001501333">
    <property type="component" value="Unassembled WGS sequence"/>
</dbReference>